<dbReference type="PANTHER" id="PTHR30371">
    <property type="entry name" value="SEC-INDEPENDENT PROTEIN TRANSLOCASE PROTEIN TATC"/>
    <property type="match status" value="1"/>
</dbReference>
<keyword evidence="3 7" id="KW-0653">Protein transport</keyword>
<dbReference type="Pfam" id="PF00902">
    <property type="entry name" value="TatC"/>
    <property type="match status" value="1"/>
</dbReference>
<dbReference type="PANTHER" id="PTHR30371:SF0">
    <property type="entry name" value="SEC-INDEPENDENT PROTEIN TRANSLOCASE PROTEIN TATC, CHLOROPLASTIC-RELATED"/>
    <property type="match status" value="1"/>
</dbReference>
<proteinExistence type="inferred from homology"/>
<feature type="transmembrane region" description="Helical" evidence="7">
    <location>
        <begin position="124"/>
        <end position="147"/>
    </location>
</feature>
<evidence type="ECO:0000313" key="10">
    <source>
        <dbReference type="Proteomes" id="UP000295217"/>
    </source>
</evidence>
<sequence length="291" mass="32412">MATVIGRRGKGSKPERDPEGRMTLTEHLRELRNRVLKAALAVVAFGVLGFVFRDQIFNFLVDPFIEATEQTGRDADLNFREMMDPLVVPLRIAMLTGLVLGAPVWIYQLWAFVTPALYRNEKKWALAVVGAAVPMFGLGVLLAIWLMPRAMVFMQNFAPDNASMLVDFSSYLSFAIRLVLVFGIGFLLPIFVILLNAVGVLRHETLGAARRWVIVGIFAFGAIATPTGDPLSLMVLATPMWLLFEVAVLVCRFMDKRRDRVAGAGLADDEATPDDMLDQLGRVDDDDDRRR</sequence>
<feature type="transmembrane region" description="Helical" evidence="7">
    <location>
        <begin position="174"/>
        <end position="201"/>
    </location>
</feature>
<organism evidence="9 10">
    <name type="scientific">Jiangella aurantiaca</name>
    <dbReference type="NCBI Taxonomy" id="2530373"/>
    <lineage>
        <taxon>Bacteria</taxon>
        <taxon>Bacillati</taxon>
        <taxon>Actinomycetota</taxon>
        <taxon>Actinomycetes</taxon>
        <taxon>Jiangellales</taxon>
        <taxon>Jiangellaceae</taxon>
        <taxon>Jiangella</taxon>
    </lineage>
</organism>
<evidence type="ECO:0000313" key="9">
    <source>
        <dbReference type="EMBL" id="TDD65191.1"/>
    </source>
</evidence>
<keyword evidence="7" id="KW-1003">Cell membrane</keyword>
<dbReference type="RefSeq" id="WP_132107078.1">
    <property type="nucleotide sequence ID" value="NZ_SMLB01000055.1"/>
</dbReference>
<dbReference type="EMBL" id="SMLB01000055">
    <property type="protein sequence ID" value="TDD65191.1"/>
    <property type="molecule type" value="Genomic_DNA"/>
</dbReference>
<comment type="function">
    <text evidence="7">Part of the twin-arginine translocation (Tat) system that transports large folded proteins containing a characteristic twin-arginine motif in their signal peptide across membranes. Together with TatB, TatC is part of a receptor directly interacting with Tat signal peptides.</text>
</comment>
<dbReference type="GO" id="GO:0009977">
    <property type="term" value="F:proton motive force dependent protein transmembrane transporter activity"/>
    <property type="evidence" value="ECO:0007669"/>
    <property type="project" value="TreeGrafter"/>
</dbReference>
<keyword evidence="6 7" id="KW-0472">Membrane</keyword>
<feature type="transmembrane region" description="Helical" evidence="7">
    <location>
        <begin position="35"/>
        <end position="52"/>
    </location>
</feature>
<keyword evidence="7" id="KW-0813">Transport</keyword>
<dbReference type="PRINTS" id="PR01840">
    <property type="entry name" value="TATCFAMILY"/>
</dbReference>
<evidence type="ECO:0000256" key="2">
    <source>
        <dbReference type="ARBA" id="ARBA00022692"/>
    </source>
</evidence>
<feature type="compositionally biased region" description="Acidic residues" evidence="8">
    <location>
        <begin position="267"/>
        <end position="277"/>
    </location>
</feature>
<comment type="caution">
    <text evidence="9">The sequence shown here is derived from an EMBL/GenBank/DDBJ whole genome shotgun (WGS) entry which is preliminary data.</text>
</comment>
<dbReference type="NCBIfam" id="TIGR00945">
    <property type="entry name" value="tatC"/>
    <property type="match status" value="1"/>
</dbReference>
<feature type="region of interest" description="Disordered" evidence="8">
    <location>
        <begin position="1"/>
        <end position="21"/>
    </location>
</feature>
<feature type="region of interest" description="Disordered" evidence="8">
    <location>
        <begin position="267"/>
        <end position="291"/>
    </location>
</feature>
<comment type="subunit">
    <text evidence="7">The Tat system comprises two distinct complexes: a TatABC complex, containing multiple copies of TatA, TatB and TatC subunits, and a separate TatA complex, containing only TatA subunits. Substrates initially bind to the TatABC complex, which probably triggers association of the separate TatA complex to form the active translocon.</text>
</comment>
<protein>
    <recommendedName>
        <fullName evidence="7">Sec-independent protein translocase protein TatC</fullName>
    </recommendedName>
</protein>
<keyword evidence="2 7" id="KW-0812">Transmembrane</keyword>
<comment type="subcellular location">
    <subcellularLocation>
        <location evidence="7">Cell membrane</location>
        <topology evidence="7">Multi-pass membrane protein</topology>
    </subcellularLocation>
    <subcellularLocation>
        <location evidence="1">Membrane</location>
        <topology evidence="1">Multi-pass membrane protein</topology>
    </subcellularLocation>
</comment>
<evidence type="ECO:0000256" key="8">
    <source>
        <dbReference type="SAM" id="MobiDB-lite"/>
    </source>
</evidence>
<feature type="transmembrane region" description="Helical" evidence="7">
    <location>
        <begin position="231"/>
        <end position="251"/>
    </location>
</feature>
<keyword evidence="5 7" id="KW-0811">Translocation</keyword>
<name>A0A4R5A0G8_9ACTN</name>
<comment type="similarity">
    <text evidence="7">Belongs to the TatC family.</text>
</comment>
<accession>A0A4R5A0G8</accession>
<reference evidence="9 10" key="1">
    <citation type="submission" date="2019-02" db="EMBL/GenBank/DDBJ databases">
        <title>Draft genome sequences of novel Actinobacteria.</title>
        <authorList>
            <person name="Sahin N."/>
            <person name="Ay H."/>
            <person name="Saygin H."/>
        </authorList>
    </citation>
    <scope>NUCLEOTIDE SEQUENCE [LARGE SCALE GENOMIC DNA]</scope>
    <source>
        <strain evidence="9 10">8K307</strain>
    </source>
</reference>
<dbReference type="OrthoDB" id="9777044at2"/>
<dbReference type="Proteomes" id="UP000295217">
    <property type="component" value="Unassembled WGS sequence"/>
</dbReference>
<evidence type="ECO:0000256" key="7">
    <source>
        <dbReference type="HAMAP-Rule" id="MF_00902"/>
    </source>
</evidence>
<evidence type="ECO:0000256" key="3">
    <source>
        <dbReference type="ARBA" id="ARBA00022927"/>
    </source>
</evidence>
<evidence type="ECO:0000256" key="1">
    <source>
        <dbReference type="ARBA" id="ARBA00004141"/>
    </source>
</evidence>
<dbReference type="HAMAP" id="MF_00902">
    <property type="entry name" value="TatC"/>
    <property type="match status" value="1"/>
</dbReference>
<dbReference type="AlphaFoldDB" id="A0A4R5A0G8"/>
<gene>
    <name evidence="7 9" type="primary">tatC</name>
    <name evidence="9" type="ORF">E1262_25885</name>
</gene>
<feature type="compositionally biased region" description="Basic and acidic residues" evidence="8">
    <location>
        <begin position="12"/>
        <end position="21"/>
    </location>
</feature>
<keyword evidence="4 7" id="KW-1133">Transmembrane helix</keyword>
<dbReference type="GO" id="GO:0065002">
    <property type="term" value="P:intracellular protein transmembrane transport"/>
    <property type="evidence" value="ECO:0007669"/>
    <property type="project" value="TreeGrafter"/>
</dbReference>
<dbReference type="GO" id="GO:0033281">
    <property type="term" value="C:TAT protein transport complex"/>
    <property type="evidence" value="ECO:0007669"/>
    <property type="project" value="UniProtKB-UniRule"/>
</dbReference>
<evidence type="ECO:0000256" key="5">
    <source>
        <dbReference type="ARBA" id="ARBA00023010"/>
    </source>
</evidence>
<keyword evidence="10" id="KW-1185">Reference proteome</keyword>
<evidence type="ECO:0000256" key="6">
    <source>
        <dbReference type="ARBA" id="ARBA00023136"/>
    </source>
</evidence>
<dbReference type="GO" id="GO:0043953">
    <property type="term" value="P:protein transport by the Tat complex"/>
    <property type="evidence" value="ECO:0007669"/>
    <property type="project" value="UniProtKB-UniRule"/>
</dbReference>
<dbReference type="InterPro" id="IPR002033">
    <property type="entry name" value="TatC"/>
</dbReference>
<evidence type="ECO:0000256" key="4">
    <source>
        <dbReference type="ARBA" id="ARBA00022989"/>
    </source>
</evidence>
<feature type="transmembrane region" description="Helical" evidence="7">
    <location>
        <begin position="208"/>
        <end position="225"/>
    </location>
</feature>
<feature type="transmembrane region" description="Helical" evidence="7">
    <location>
        <begin position="92"/>
        <end position="112"/>
    </location>
</feature>